<evidence type="ECO:0000313" key="4">
    <source>
        <dbReference type="Proteomes" id="UP001189429"/>
    </source>
</evidence>
<keyword evidence="4" id="KW-1185">Reference proteome</keyword>
<gene>
    <name evidence="3" type="ORF">PCOR1329_LOCUS50082</name>
</gene>
<evidence type="ECO:0000256" key="2">
    <source>
        <dbReference type="SAM" id="Phobius"/>
    </source>
</evidence>
<evidence type="ECO:0000256" key="1">
    <source>
        <dbReference type="SAM" id="MobiDB-lite"/>
    </source>
</evidence>
<sequence length="276" mass="28499">MTWVGPDRRGSATCCTSLSVCAGTRSSTFRIGAVLSVKWRARLTNNGGLVSSDASRVIFFVPVLILVGAVTTVGLLLQDSEAHLVQGLVGGSAALLALSAAANLFHLLSVLAHGSPRIDQGPAHGAPAGRGLGRRAGRRRVGLRPGGAPRRAAAGAVGGAGGGEDPDETKAEKAVESGPSWGALLVAGAYALAQTALSWHKESPAFQDVANAYLERQGTEGPAWDARSGLAVAAWLGVWVSSRGWRGCWRTAATPPTRGGGRARSAPRWSCWGRPR</sequence>
<dbReference type="EMBL" id="CAUYUJ010016060">
    <property type="protein sequence ID" value="CAK0861386.1"/>
    <property type="molecule type" value="Genomic_DNA"/>
</dbReference>
<feature type="compositionally biased region" description="Basic residues" evidence="1">
    <location>
        <begin position="132"/>
        <end position="142"/>
    </location>
</feature>
<feature type="transmembrane region" description="Helical" evidence="2">
    <location>
        <begin position="57"/>
        <end position="77"/>
    </location>
</feature>
<dbReference type="Proteomes" id="UP001189429">
    <property type="component" value="Unassembled WGS sequence"/>
</dbReference>
<keyword evidence="2" id="KW-1133">Transmembrane helix</keyword>
<organism evidence="3 4">
    <name type="scientific">Prorocentrum cordatum</name>
    <dbReference type="NCBI Taxonomy" id="2364126"/>
    <lineage>
        <taxon>Eukaryota</taxon>
        <taxon>Sar</taxon>
        <taxon>Alveolata</taxon>
        <taxon>Dinophyceae</taxon>
        <taxon>Prorocentrales</taxon>
        <taxon>Prorocentraceae</taxon>
        <taxon>Prorocentrum</taxon>
    </lineage>
</organism>
<feature type="region of interest" description="Disordered" evidence="1">
    <location>
        <begin position="119"/>
        <end position="170"/>
    </location>
</feature>
<protein>
    <submittedName>
        <fullName evidence="3">Uncharacterized protein</fullName>
    </submittedName>
</protein>
<keyword evidence="2" id="KW-0472">Membrane</keyword>
<accession>A0ABN9UN82</accession>
<evidence type="ECO:0000313" key="3">
    <source>
        <dbReference type="EMBL" id="CAK0861386.1"/>
    </source>
</evidence>
<reference evidence="3" key="1">
    <citation type="submission" date="2023-10" db="EMBL/GenBank/DDBJ databases">
        <authorList>
            <person name="Chen Y."/>
            <person name="Shah S."/>
            <person name="Dougan E. K."/>
            <person name="Thang M."/>
            <person name="Chan C."/>
        </authorList>
    </citation>
    <scope>NUCLEOTIDE SEQUENCE [LARGE SCALE GENOMIC DNA]</scope>
</reference>
<keyword evidence="2" id="KW-0812">Transmembrane</keyword>
<name>A0ABN9UN82_9DINO</name>
<feature type="compositionally biased region" description="Low complexity" evidence="1">
    <location>
        <begin position="146"/>
        <end position="155"/>
    </location>
</feature>
<proteinExistence type="predicted"/>
<feature type="transmembrane region" description="Helical" evidence="2">
    <location>
        <begin position="83"/>
        <end position="108"/>
    </location>
</feature>
<comment type="caution">
    <text evidence="3">The sequence shown here is derived from an EMBL/GenBank/DDBJ whole genome shotgun (WGS) entry which is preliminary data.</text>
</comment>